<reference evidence="1" key="1">
    <citation type="submission" date="2022-08" db="EMBL/GenBank/DDBJ databases">
        <authorList>
            <person name="Somphong A."/>
            <person name="Phongsopitanun W."/>
        </authorList>
    </citation>
    <scope>NUCLEOTIDE SEQUENCE</scope>
    <source>
        <strain evidence="1">LP05-1</strain>
    </source>
</reference>
<proteinExistence type="predicted"/>
<evidence type="ECO:0000313" key="1">
    <source>
        <dbReference type="EMBL" id="MCS0636705.1"/>
    </source>
</evidence>
<name>A0ABT2CHC5_9ACTN</name>
<dbReference type="Proteomes" id="UP001431313">
    <property type="component" value="Unassembled WGS sequence"/>
</dbReference>
<keyword evidence="2" id="KW-1185">Reference proteome</keyword>
<evidence type="ECO:0000313" key="2">
    <source>
        <dbReference type="Proteomes" id="UP001431313"/>
    </source>
</evidence>
<dbReference type="RefSeq" id="WP_258787968.1">
    <property type="nucleotide sequence ID" value="NZ_JANUGQ010000010.1"/>
</dbReference>
<accession>A0ABT2CHC5</accession>
<gene>
    <name evidence="1" type="ORF">NX801_13755</name>
</gene>
<sequence length="64" mass="6569">MQISEPAMYVAPAAAEETAPEHPAGRVTLALGGALGLRSRLLSASDGTAGYSHDVPYTTMTIPV</sequence>
<dbReference type="EMBL" id="JANUGQ010000010">
    <property type="protein sequence ID" value="MCS0636705.1"/>
    <property type="molecule type" value="Genomic_DNA"/>
</dbReference>
<comment type="caution">
    <text evidence="1">The sequence shown here is derived from an EMBL/GenBank/DDBJ whole genome shotgun (WGS) entry which is preliminary data.</text>
</comment>
<protein>
    <submittedName>
        <fullName evidence="1">Uncharacterized protein</fullName>
    </submittedName>
</protein>
<organism evidence="1 2">
    <name type="scientific">Streptomyces pyxinae</name>
    <dbReference type="NCBI Taxonomy" id="2970734"/>
    <lineage>
        <taxon>Bacteria</taxon>
        <taxon>Bacillati</taxon>
        <taxon>Actinomycetota</taxon>
        <taxon>Actinomycetes</taxon>
        <taxon>Kitasatosporales</taxon>
        <taxon>Streptomycetaceae</taxon>
        <taxon>Streptomyces</taxon>
    </lineage>
</organism>